<gene>
    <name evidence="3" type="ORF">E2C01_051282</name>
</gene>
<comment type="caution">
    <text evidence="3">The sequence shown here is derived from an EMBL/GenBank/DDBJ whole genome shotgun (WGS) entry which is preliminary data.</text>
</comment>
<evidence type="ECO:0000313" key="3">
    <source>
        <dbReference type="EMBL" id="MPC57305.1"/>
    </source>
</evidence>
<evidence type="ECO:0000259" key="2">
    <source>
        <dbReference type="Pfam" id="PF17921"/>
    </source>
</evidence>
<evidence type="ECO:0000313" key="4">
    <source>
        <dbReference type="Proteomes" id="UP000324222"/>
    </source>
</evidence>
<dbReference type="Proteomes" id="UP000324222">
    <property type="component" value="Unassembled WGS sequence"/>
</dbReference>
<dbReference type="InterPro" id="IPR050951">
    <property type="entry name" value="Retrovirus_Pol_polyprotein"/>
</dbReference>
<protein>
    <recommendedName>
        <fullName evidence="1">RNA-directed DNA polymerase</fullName>
        <ecNumber evidence="1">2.7.7.49</ecNumber>
    </recommendedName>
</protein>
<evidence type="ECO:0000256" key="1">
    <source>
        <dbReference type="ARBA" id="ARBA00012493"/>
    </source>
</evidence>
<organism evidence="3 4">
    <name type="scientific">Portunus trituberculatus</name>
    <name type="common">Swimming crab</name>
    <name type="synonym">Neptunus trituberculatus</name>
    <dbReference type="NCBI Taxonomy" id="210409"/>
    <lineage>
        <taxon>Eukaryota</taxon>
        <taxon>Metazoa</taxon>
        <taxon>Ecdysozoa</taxon>
        <taxon>Arthropoda</taxon>
        <taxon>Crustacea</taxon>
        <taxon>Multicrustacea</taxon>
        <taxon>Malacostraca</taxon>
        <taxon>Eumalacostraca</taxon>
        <taxon>Eucarida</taxon>
        <taxon>Decapoda</taxon>
        <taxon>Pleocyemata</taxon>
        <taxon>Brachyura</taxon>
        <taxon>Eubrachyura</taxon>
        <taxon>Portunoidea</taxon>
        <taxon>Portunidae</taxon>
        <taxon>Portuninae</taxon>
        <taxon>Portunus</taxon>
    </lineage>
</organism>
<dbReference type="GO" id="GO:0003964">
    <property type="term" value="F:RNA-directed DNA polymerase activity"/>
    <property type="evidence" value="ECO:0007669"/>
    <property type="project" value="UniProtKB-EC"/>
</dbReference>
<name>A0A5B7GIS0_PORTR</name>
<dbReference type="Pfam" id="PF17921">
    <property type="entry name" value="Integrase_H2C2"/>
    <property type="match status" value="1"/>
</dbReference>
<feature type="domain" description="Integrase zinc-binding" evidence="2">
    <location>
        <begin position="309"/>
        <end position="346"/>
    </location>
</feature>
<proteinExistence type="predicted"/>
<dbReference type="EMBL" id="VSRR010014679">
    <property type="protein sequence ID" value="MPC57305.1"/>
    <property type="molecule type" value="Genomic_DNA"/>
</dbReference>
<dbReference type="PANTHER" id="PTHR37984:SF7">
    <property type="entry name" value="INTEGRASE CATALYTIC DOMAIN-CONTAINING PROTEIN"/>
    <property type="match status" value="1"/>
</dbReference>
<accession>A0A5B7GIS0</accession>
<dbReference type="PANTHER" id="PTHR37984">
    <property type="entry name" value="PROTEIN CBG26694"/>
    <property type="match status" value="1"/>
</dbReference>
<reference evidence="3 4" key="1">
    <citation type="submission" date="2019-05" db="EMBL/GenBank/DDBJ databases">
        <title>Another draft genome of Portunus trituberculatus and its Hox gene families provides insights of decapod evolution.</title>
        <authorList>
            <person name="Jeong J.-H."/>
            <person name="Song I."/>
            <person name="Kim S."/>
            <person name="Choi T."/>
            <person name="Kim D."/>
            <person name="Ryu S."/>
            <person name="Kim W."/>
        </authorList>
    </citation>
    <scope>NUCLEOTIDE SEQUENCE [LARGE SCALE GENOMIC DNA]</scope>
    <source>
        <tissue evidence="3">Muscle</tissue>
    </source>
</reference>
<dbReference type="AlphaFoldDB" id="A0A5B7GIS0"/>
<dbReference type="EC" id="2.7.7.49" evidence="1"/>
<keyword evidence="4" id="KW-1185">Reference proteome</keyword>
<dbReference type="OrthoDB" id="6618553at2759"/>
<dbReference type="InterPro" id="IPR041588">
    <property type="entry name" value="Integrase_H2C2"/>
</dbReference>
<sequence length="387" mass="42446">MIAEAHLTTQPCLHVTVAFPGDVQQHSTVADTGAQVCMAGCQLMRDLGLSKCDLQDTTMSIKHLSGGRLHVLGGSTCTFSVGGCTMRTCLYFTEGVQQLYLSLDVCDCGCFGPGGGTTTTNHPPTQPPYALTEDNMALLEQWLLYHFGRMTFNVDRTPLPAMSGPPHHIHLCPDAQPLAVHSPASHYQIPNACIAPLMKPFRELLKKPSGKMVYWDSQLQDIFETTQQTIGQLAAEGLQYYDITRPTTVVKYLKGEANRTADTLSRYPMLHSKPDKTDLADDETMCSAVVVATACSLECNEGLVMDLSMGRDSMLCRARQSVYWPEINAAVEQKRRQCHTCEVNAPSAPAEPLMATPLPTHPFQEVVVDLFQLLGEVYAAYADRLTS</sequence>